<evidence type="ECO:0000256" key="1">
    <source>
        <dbReference type="ARBA" id="ARBA00008262"/>
    </source>
</evidence>
<feature type="domain" description="Bifunctional inhibitor/plant lipid transfer protein/seed storage helical" evidence="5">
    <location>
        <begin position="52"/>
        <end position="146"/>
    </location>
</feature>
<protein>
    <recommendedName>
        <fullName evidence="5">Bifunctional inhibitor/plant lipid transfer protein/seed storage helical domain-containing protein</fullName>
    </recommendedName>
</protein>
<dbReference type="PANTHER" id="PTHR35496:SF4">
    <property type="entry name" value="2S SULFUR-RICH SEED STORAGE PROTEIN 2-LIKE"/>
    <property type="match status" value="1"/>
</dbReference>
<keyword evidence="7" id="KW-1185">Reference proteome</keyword>
<sequence length="247" mass="28398">MAKLTLLVFTIAAFLALASAHRTIVTTTIADDTNPSSPQCGQQLQSQPFWQCQTHLQQPESLFPIPFPLPFSQQQQTLQGCCQELRNVNPRCHCNAVKKIYGEVQQQQEQQGGIFGGIFGPMQTQRLKQRVENLPNKCNIYTGTQCRVMTEGQCRQEVQGRPFSRCQRYLEQQTGSGYASNSEEMREQCCQELRNVEVECQCEAMKEVLNEAQRMQYQRPEMPWMVEDLKNKCNLEVQQCQLSSRMF</sequence>
<dbReference type="CDD" id="cd00261">
    <property type="entry name" value="AAI_SS"/>
    <property type="match status" value="1"/>
</dbReference>
<evidence type="ECO:0000256" key="4">
    <source>
        <dbReference type="SAM" id="SignalP"/>
    </source>
</evidence>
<dbReference type="SUPFAM" id="SSF47699">
    <property type="entry name" value="Bifunctional inhibitor/lipid-transfer protein/seed storage 2S albumin"/>
    <property type="match status" value="2"/>
</dbReference>
<comment type="caution">
    <text evidence="6">The sequence shown here is derived from an EMBL/GenBank/DDBJ whole genome shotgun (WGS) entry which is preliminary data.</text>
</comment>
<dbReference type="Gene3D" id="1.10.110.10">
    <property type="entry name" value="Plant lipid-transfer and hydrophobic proteins"/>
    <property type="match status" value="2"/>
</dbReference>
<dbReference type="EMBL" id="JARYMX010000008">
    <property type="protein sequence ID" value="KAJ9537939.1"/>
    <property type="molecule type" value="Genomic_DNA"/>
</dbReference>
<dbReference type="SMART" id="SM00499">
    <property type="entry name" value="AAI"/>
    <property type="match status" value="2"/>
</dbReference>
<dbReference type="Proteomes" id="UP001172457">
    <property type="component" value="Chromosome 8"/>
</dbReference>
<accession>A0AA38S991</accession>
<dbReference type="GO" id="GO:0045735">
    <property type="term" value="F:nutrient reservoir activity"/>
    <property type="evidence" value="ECO:0007669"/>
    <property type="project" value="UniProtKB-KW"/>
</dbReference>
<evidence type="ECO:0000256" key="3">
    <source>
        <dbReference type="ARBA" id="ARBA00023129"/>
    </source>
</evidence>
<organism evidence="6 7">
    <name type="scientific">Centaurea solstitialis</name>
    <name type="common">yellow star-thistle</name>
    <dbReference type="NCBI Taxonomy" id="347529"/>
    <lineage>
        <taxon>Eukaryota</taxon>
        <taxon>Viridiplantae</taxon>
        <taxon>Streptophyta</taxon>
        <taxon>Embryophyta</taxon>
        <taxon>Tracheophyta</taxon>
        <taxon>Spermatophyta</taxon>
        <taxon>Magnoliopsida</taxon>
        <taxon>eudicotyledons</taxon>
        <taxon>Gunneridae</taxon>
        <taxon>Pentapetalae</taxon>
        <taxon>asterids</taxon>
        <taxon>campanulids</taxon>
        <taxon>Asterales</taxon>
        <taxon>Asteraceae</taxon>
        <taxon>Carduoideae</taxon>
        <taxon>Cardueae</taxon>
        <taxon>Centaureinae</taxon>
        <taxon>Centaurea</taxon>
    </lineage>
</organism>
<dbReference type="PANTHER" id="PTHR35496">
    <property type="entry name" value="2S SEED STORAGE PROTEIN 1-RELATED"/>
    <property type="match status" value="1"/>
</dbReference>
<dbReference type="InterPro" id="IPR016140">
    <property type="entry name" value="Bifunc_inhib/LTP/seed_store"/>
</dbReference>
<feature type="chain" id="PRO_5041379931" description="Bifunctional inhibitor/plant lipid transfer protein/seed storage helical domain-containing protein" evidence="4">
    <location>
        <begin position="21"/>
        <end position="247"/>
    </location>
</feature>
<keyword evidence="2" id="KW-0758">Storage protein</keyword>
<feature type="signal peptide" evidence="4">
    <location>
        <begin position="1"/>
        <end position="20"/>
    </location>
</feature>
<gene>
    <name evidence="6" type="ORF">OSB04_030672</name>
</gene>
<proteinExistence type="inferred from homology"/>
<dbReference type="InterPro" id="IPR036312">
    <property type="entry name" value="Bifun_inhib/LTP/seed_sf"/>
</dbReference>
<evidence type="ECO:0000313" key="7">
    <source>
        <dbReference type="Proteomes" id="UP001172457"/>
    </source>
</evidence>
<dbReference type="Pfam" id="PF00234">
    <property type="entry name" value="Tryp_alpha_amyl"/>
    <property type="match status" value="2"/>
</dbReference>
<feature type="domain" description="Bifunctional inhibitor/plant lipid transfer protein/seed storage helical" evidence="5">
    <location>
        <begin position="166"/>
        <end position="240"/>
    </location>
</feature>
<comment type="similarity">
    <text evidence="1">Belongs to the 2S seed storage albumins family.</text>
</comment>
<evidence type="ECO:0000259" key="5">
    <source>
        <dbReference type="SMART" id="SM00499"/>
    </source>
</evidence>
<evidence type="ECO:0000256" key="2">
    <source>
        <dbReference type="ARBA" id="ARBA00022761"/>
    </source>
</evidence>
<keyword evidence="4" id="KW-0732">Signal</keyword>
<keyword evidence="3" id="KW-0708">Seed storage protein</keyword>
<dbReference type="InterPro" id="IPR000617">
    <property type="entry name" value="Napin/2SS/CON"/>
</dbReference>
<evidence type="ECO:0000313" key="6">
    <source>
        <dbReference type="EMBL" id="KAJ9537939.1"/>
    </source>
</evidence>
<name>A0AA38S991_9ASTR</name>
<dbReference type="AlphaFoldDB" id="A0AA38S991"/>
<reference evidence="6" key="1">
    <citation type="submission" date="2023-03" db="EMBL/GenBank/DDBJ databases">
        <title>Chromosome-scale reference genome and RAD-based genetic map of yellow starthistle (Centaurea solstitialis) reveal putative structural variation and QTLs associated with invader traits.</title>
        <authorList>
            <person name="Reatini B."/>
            <person name="Cang F.A."/>
            <person name="Jiang Q."/>
            <person name="Mckibben M.T.W."/>
            <person name="Barker M.S."/>
            <person name="Rieseberg L.H."/>
            <person name="Dlugosch K.M."/>
        </authorList>
    </citation>
    <scope>NUCLEOTIDE SEQUENCE</scope>
    <source>
        <strain evidence="6">CAN-66</strain>
        <tissue evidence="6">Leaf</tissue>
    </source>
</reference>